<comment type="caution">
    <text evidence="2">The sequence shown here is derived from an EMBL/GenBank/DDBJ whole genome shotgun (WGS) entry which is preliminary data.</text>
</comment>
<dbReference type="EMBL" id="BPQB01000001">
    <property type="protein sequence ID" value="GJE84069.1"/>
    <property type="molecule type" value="Genomic_DNA"/>
</dbReference>
<name>A0A9P3L720_9APHY</name>
<dbReference type="PANTHER" id="PTHR39219">
    <property type="entry name" value="ER MEMBRANE PROTEIN COMPLEX SUBUNIT 10"/>
    <property type="match status" value="1"/>
</dbReference>
<dbReference type="Pfam" id="PF21203">
    <property type="entry name" value="ECM10"/>
    <property type="match status" value="1"/>
</dbReference>
<dbReference type="CDD" id="cd22209">
    <property type="entry name" value="EMC10"/>
    <property type="match status" value="1"/>
</dbReference>
<evidence type="ECO:0000313" key="3">
    <source>
        <dbReference type="Proteomes" id="UP000703269"/>
    </source>
</evidence>
<gene>
    <name evidence="2" type="ORF">PsYK624_001440</name>
</gene>
<dbReference type="Proteomes" id="UP000703269">
    <property type="component" value="Unassembled WGS sequence"/>
</dbReference>
<organism evidence="2 3">
    <name type="scientific">Phanerochaete sordida</name>
    <dbReference type="NCBI Taxonomy" id="48140"/>
    <lineage>
        <taxon>Eukaryota</taxon>
        <taxon>Fungi</taxon>
        <taxon>Dikarya</taxon>
        <taxon>Basidiomycota</taxon>
        <taxon>Agaricomycotina</taxon>
        <taxon>Agaricomycetes</taxon>
        <taxon>Polyporales</taxon>
        <taxon>Phanerochaetaceae</taxon>
        <taxon>Phanerochaete</taxon>
    </lineage>
</organism>
<reference evidence="2 3" key="1">
    <citation type="submission" date="2021-08" db="EMBL/GenBank/DDBJ databases">
        <title>Draft Genome Sequence of Phanerochaete sordida strain YK-624.</title>
        <authorList>
            <person name="Mori T."/>
            <person name="Dohra H."/>
            <person name="Suzuki T."/>
            <person name="Kawagishi H."/>
            <person name="Hirai H."/>
        </authorList>
    </citation>
    <scope>NUCLEOTIDE SEQUENCE [LARGE SCALE GENOMIC DNA]</scope>
    <source>
        <strain evidence="2 3">YK-624</strain>
    </source>
</reference>
<sequence>MRFYSTLLAALALGLAPAHAADSTPDASNAPPPSLRVLQRIFHPARPSEPFVDRGALQLAYPPHGHRAGPVAAAFVQDADATPAAEYVKAYVAANADAADAEEPVDLDAALYQLALVHPGDTQSAQWHVSSVKACHLAHATAEHFTLHLSAAGEPYALDYFVGPVPHDGACTGSAKARRRLLAEHGTRIANSSVALKAPTHPPLPSLRAPPQLSAEGKVVVPPAEKSFIQKYWMYIAIAFLALAVSGSPAEEEGAGQGR</sequence>
<keyword evidence="3" id="KW-1185">Reference proteome</keyword>
<dbReference type="OrthoDB" id="1894652at2759"/>
<feature type="signal peptide" evidence="1">
    <location>
        <begin position="1"/>
        <end position="20"/>
    </location>
</feature>
<evidence type="ECO:0008006" key="4">
    <source>
        <dbReference type="Google" id="ProtNLM"/>
    </source>
</evidence>
<dbReference type="PANTHER" id="PTHR39219:SF1">
    <property type="entry name" value="ER MEMBRANE PROTEIN COMPLEX SUBUNIT 10"/>
    <property type="match status" value="1"/>
</dbReference>
<proteinExistence type="predicted"/>
<dbReference type="AlphaFoldDB" id="A0A9P3L720"/>
<evidence type="ECO:0000256" key="1">
    <source>
        <dbReference type="SAM" id="SignalP"/>
    </source>
</evidence>
<protein>
    <recommendedName>
        <fullName evidence="4">ER membrane protein complex subunit 10</fullName>
    </recommendedName>
</protein>
<evidence type="ECO:0000313" key="2">
    <source>
        <dbReference type="EMBL" id="GJE84069.1"/>
    </source>
</evidence>
<keyword evidence="1" id="KW-0732">Signal</keyword>
<accession>A0A9P3L720</accession>
<feature type="chain" id="PRO_5040129654" description="ER membrane protein complex subunit 10" evidence="1">
    <location>
        <begin position="21"/>
        <end position="259"/>
    </location>
</feature>